<proteinExistence type="predicted"/>
<dbReference type="GeneID" id="25363321"/>
<evidence type="ECO:0000313" key="2">
    <source>
        <dbReference type="Proteomes" id="UP000030641"/>
    </source>
</evidence>
<dbReference type="InParanoid" id="A0A074Y976"/>
<dbReference type="RefSeq" id="XP_013342994.1">
    <property type="nucleotide sequence ID" value="XM_013487540.1"/>
</dbReference>
<reference evidence="1 2" key="1">
    <citation type="journal article" date="2014" name="BMC Genomics">
        <title>Genome sequencing of four Aureobasidium pullulans varieties: biotechnological potential, stress tolerance, and description of new species.</title>
        <authorList>
            <person name="Gostin Ar C."/>
            <person name="Ohm R.A."/>
            <person name="Kogej T."/>
            <person name="Sonjak S."/>
            <person name="Turk M."/>
            <person name="Zajc J."/>
            <person name="Zalar P."/>
            <person name="Grube M."/>
            <person name="Sun H."/>
            <person name="Han J."/>
            <person name="Sharma A."/>
            <person name="Chiniquy J."/>
            <person name="Ngan C.Y."/>
            <person name="Lipzen A."/>
            <person name="Barry K."/>
            <person name="Grigoriev I.V."/>
            <person name="Gunde-Cimerman N."/>
        </authorList>
    </citation>
    <scope>NUCLEOTIDE SEQUENCE [LARGE SCALE GENOMIC DNA]</scope>
    <source>
        <strain evidence="1 2">EXF-2481</strain>
    </source>
</reference>
<gene>
    <name evidence="1" type="ORF">AUEXF2481DRAFT_267298</name>
</gene>
<dbReference type="AlphaFoldDB" id="A0A074Y976"/>
<dbReference type="EMBL" id="KL584762">
    <property type="protein sequence ID" value="KEQ94305.1"/>
    <property type="molecule type" value="Genomic_DNA"/>
</dbReference>
<organism evidence="1 2">
    <name type="scientific">Aureobasidium subglaciale (strain EXF-2481)</name>
    <name type="common">Aureobasidium pullulans var. subglaciale</name>
    <dbReference type="NCBI Taxonomy" id="1043005"/>
    <lineage>
        <taxon>Eukaryota</taxon>
        <taxon>Fungi</taxon>
        <taxon>Dikarya</taxon>
        <taxon>Ascomycota</taxon>
        <taxon>Pezizomycotina</taxon>
        <taxon>Dothideomycetes</taxon>
        <taxon>Dothideomycetidae</taxon>
        <taxon>Dothideales</taxon>
        <taxon>Saccotheciaceae</taxon>
        <taxon>Aureobasidium</taxon>
    </lineage>
</organism>
<sequence>MAREMCPSNGRTSMIPGVLNNVFRTFFSPLSSILKMSFFVFFRATGVIGGSDDMHLKDRRFFCSLSLLCPISNPMVYTIPFSDISISMSLFLNHTLCSKKRSLSFLGSSLDVSRQMFDLHHTVSHKCRAGGSAKSDLSIIRVEHVDPLMEILEARHFILFYSCDAAGDCRILYFVFAQVAVKP</sequence>
<dbReference type="HOGENOM" id="CLU_1474903_0_0_1"/>
<keyword evidence="2" id="KW-1185">Reference proteome</keyword>
<protein>
    <submittedName>
        <fullName evidence="1">Uncharacterized protein</fullName>
    </submittedName>
</protein>
<name>A0A074Y976_AURSE</name>
<evidence type="ECO:0000313" key="1">
    <source>
        <dbReference type="EMBL" id="KEQ94305.1"/>
    </source>
</evidence>
<accession>A0A074Y976</accession>
<dbReference type="OrthoDB" id="10534885at2759"/>
<dbReference type="Proteomes" id="UP000030641">
    <property type="component" value="Unassembled WGS sequence"/>
</dbReference>